<dbReference type="Gene3D" id="2.60.120.200">
    <property type="match status" value="1"/>
</dbReference>
<organism evidence="3 4">
    <name type="scientific">Levilactobacillus tujiorum</name>
    <dbReference type="NCBI Taxonomy" id="2912243"/>
    <lineage>
        <taxon>Bacteria</taxon>
        <taxon>Bacillati</taxon>
        <taxon>Bacillota</taxon>
        <taxon>Bacilli</taxon>
        <taxon>Lactobacillales</taxon>
        <taxon>Lactobacillaceae</taxon>
        <taxon>Levilactobacillus</taxon>
    </lineage>
</organism>
<gene>
    <name evidence="3" type="ORF">HEQ44_07075</name>
</gene>
<evidence type="ECO:0008006" key="5">
    <source>
        <dbReference type="Google" id="ProtNLM"/>
    </source>
</evidence>
<proteinExistence type="predicted"/>
<dbReference type="SUPFAM" id="SSF49899">
    <property type="entry name" value="Concanavalin A-like lectins/glucanases"/>
    <property type="match status" value="1"/>
</dbReference>
<feature type="chain" id="PRO_5045264191" description="WxL domain-containing protein" evidence="2">
    <location>
        <begin position="24"/>
        <end position="718"/>
    </location>
</feature>
<name>A0ABX1L5L0_9LACO</name>
<dbReference type="RefSeq" id="WP_168849717.1">
    <property type="nucleotide sequence ID" value="NZ_JAAVSD010000017.1"/>
</dbReference>
<reference evidence="3 4" key="1">
    <citation type="submission" date="2020-03" db="EMBL/GenBank/DDBJ databases">
        <authorList>
            <person name="Zhang Z."/>
            <person name="Guo Z."/>
            <person name="Hou Q."/>
            <person name="Shen X."/>
        </authorList>
    </citation>
    <scope>NUCLEOTIDE SEQUENCE [LARGE SCALE GENOMIC DNA]</scope>
    <source>
        <strain evidence="3 4">HBUAS51329</strain>
    </source>
</reference>
<evidence type="ECO:0000313" key="4">
    <source>
        <dbReference type="Proteomes" id="UP000707477"/>
    </source>
</evidence>
<feature type="signal peptide" evidence="2">
    <location>
        <begin position="1"/>
        <end position="23"/>
    </location>
</feature>
<accession>A0ABX1L5L0</accession>
<keyword evidence="2" id="KW-0732">Signal</keyword>
<keyword evidence="4" id="KW-1185">Reference proteome</keyword>
<evidence type="ECO:0000256" key="2">
    <source>
        <dbReference type="SAM" id="SignalP"/>
    </source>
</evidence>
<dbReference type="InterPro" id="IPR013320">
    <property type="entry name" value="ConA-like_dom_sf"/>
</dbReference>
<evidence type="ECO:0000256" key="1">
    <source>
        <dbReference type="SAM" id="MobiDB-lite"/>
    </source>
</evidence>
<feature type="region of interest" description="Disordered" evidence="1">
    <location>
        <begin position="289"/>
        <end position="309"/>
    </location>
</feature>
<dbReference type="EMBL" id="JAAVSD010000017">
    <property type="protein sequence ID" value="NLR29943.1"/>
    <property type="molecule type" value="Genomic_DNA"/>
</dbReference>
<dbReference type="Proteomes" id="UP000707477">
    <property type="component" value="Unassembled WGS sequence"/>
</dbReference>
<evidence type="ECO:0000313" key="3">
    <source>
        <dbReference type="EMBL" id="NLR29943.1"/>
    </source>
</evidence>
<sequence>MRRLLIVLMFLGIGLLGNQQAQAAGVALDEDMQAAVKTAPNGMTLSSLFNTNGIDFSATQLVDGMITKQSIAQITNDNIQPRAEQIGAFWSQAQGETAAKIDLTQNTRWSFWMYFGNKRTNLSSGMAFVLQNDDETTSAIANAGKGQSLGVWGGDVNGYLSADGLAKRAVQNSWALEFDTTVNNSPSVGAGSYYDHDSIPSQGPHIASGYPAQAATYKQNGTKNRYYYSLNHHRPQLMAHPADGHWRHVTIDWQAKGSRLSYAFNDQDPQTRQTKRPEVKDSLAIDLTKLSPDGRTPAKSATWGITGSTGRRNSANQLVVLDETPRQLRFATSAKTMVLQPTAAKRQLKEGDTVTAGEKLRYDLQAIDERPTQRGSLTTATALLPTASAIKRLNGEFSQGGATPLYAFNQNELLADRVETRLSQRVFTTAQPNLQFLLNTEVQAMDHDTYVPPRKVVFAGPDHFVEVKSVGYTVKRKLDLQLKNLGEETLSFEKGEDVELKAQLTNGRRPLTAELLKESQIQVNVNKMTFTFKQLNGSWQGTQGEFRLKVPNWALKEKTNQIQIEATNRQDKAEPLKVAATQHSGDLAFETVPCHCSFKGELTGAKQMITRDKGWQLQVRDDRGTGSSWKLQLSVSKSFATTNGKQLSGDMVYCCDGTTKTLGTEPTVIEQQTTKKDDEVTDVAGHWGAKEGVLMAVDGDAVAGEYQGELLWQLTDAP</sequence>
<comment type="caution">
    <text evidence="3">The sequence shown here is derived from an EMBL/GenBank/DDBJ whole genome shotgun (WGS) entry which is preliminary data.</text>
</comment>
<protein>
    <recommendedName>
        <fullName evidence="5">WxL domain-containing protein</fullName>
    </recommendedName>
</protein>